<name>A0A6S6M456_9BACT</name>
<dbReference type="InterPro" id="IPR022742">
    <property type="entry name" value="Hydrolase_4"/>
</dbReference>
<dbReference type="EMBL" id="AP023213">
    <property type="protein sequence ID" value="BCG46135.1"/>
    <property type="molecule type" value="Genomic_DNA"/>
</dbReference>
<dbReference type="InterPro" id="IPR029058">
    <property type="entry name" value="AB_hydrolase_fold"/>
</dbReference>
<dbReference type="AlphaFoldDB" id="A0A6S6M456"/>
<evidence type="ECO:0000259" key="1">
    <source>
        <dbReference type="Pfam" id="PF12146"/>
    </source>
</evidence>
<dbReference type="Gene3D" id="3.40.50.1820">
    <property type="entry name" value="alpha/beta hydrolase"/>
    <property type="match status" value="1"/>
</dbReference>
<dbReference type="KEGG" id="gbn:GEOBRER4_08850"/>
<dbReference type="Proteomes" id="UP000515472">
    <property type="component" value="Chromosome"/>
</dbReference>
<accession>A0A6S6M456</accession>
<dbReference type="RefSeq" id="WP_185244406.1">
    <property type="nucleotide sequence ID" value="NZ_AP023213.1"/>
</dbReference>
<dbReference type="SUPFAM" id="SSF53474">
    <property type="entry name" value="alpha/beta-Hydrolases"/>
    <property type="match status" value="1"/>
</dbReference>
<dbReference type="Pfam" id="PF12146">
    <property type="entry name" value="Hydrolase_4"/>
    <property type="match status" value="1"/>
</dbReference>
<gene>
    <name evidence="2" type="ORF">GEOBRER4_n0917</name>
</gene>
<keyword evidence="3" id="KW-1185">Reference proteome</keyword>
<proteinExistence type="predicted"/>
<reference evidence="2 3" key="1">
    <citation type="submission" date="2020-06" db="EMBL/GenBank/DDBJ databases">
        <title>Interaction of electrochemicaly active bacteria, Geobacter bremensis R4 on different carbon anode.</title>
        <authorList>
            <person name="Meng L."/>
            <person name="Yoshida N."/>
        </authorList>
    </citation>
    <scope>NUCLEOTIDE SEQUENCE [LARGE SCALE GENOMIC DNA]</scope>
    <source>
        <strain evidence="2 3">R4</strain>
    </source>
</reference>
<dbReference type="PANTHER" id="PTHR12277:SF81">
    <property type="entry name" value="PROTEIN ABHD13"/>
    <property type="match status" value="1"/>
</dbReference>
<evidence type="ECO:0000313" key="2">
    <source>
        <dbReference type="EMBL" id="BCG46135.1"/>
    </source>
</evidence>
<dbReference type="PANTHER" id="PTHR12277">
    <property type="entry name" value="ALPHA/BETA HYDROLASE DOMAIN-CONTAINING PROTEIN"/>
    <property type="match status" value="1"/>
</dbReference>
<protein>
    <recommendedName>
        <fullName evidence="1">Serine aminopeptidase S33 domain-containing protein</fullName>
    </recommendedName>
</protein>
<sequence>MLRLAILLLVCLLALILAAATWQRQLLYFPTHRSGNNGLSEWRHRQELIGFARKVPSPKNVWLMLHGNGGQASDRAYALASFSPDDSVYILEYPGYGTRPGAPSRASFDAAARQAYHLLRESFPRIPVCVLGESLGTGSASVLAGEHPAPDKIVLVAPFDQLHRVAAYHYPFLPVRLLLADDWDNVDSLRGYEGRLDIFAMRGDEVIPARFAKALADSKPGAIYREIEGGHNDWAATGRVAVRNP</sequence>
<organism evidence="2 3">
    <name type="scientific">Citrifermentans bremense</name>
    <dbReference type="NCBI Taxonomy" id="60035"/>
    <lineage>
        <taxon>Bacteria</taxon>
        <taxon>Pseudomonadati</taxon>
        <taxon>Thermodesulfobacteriota</taxon>
        <taxon>Desulfuromonadia</taxon>
        <taxon>Geobacterales</taxon>
        <taxon>Geobacteraceae</taxon>
        <taxon>Citrifermentans</taxon>
    </lineage>
</organism>
<evidence type="ECO:0000313" key="3">
    <source>
        <dbReference type="Proteomes" id="UP000515472"/>
    </source>
</evidence>
<feature type="domain" description="Serine aminopeptidase S33" evidence="1">
    <location>
        <begin position="57"/>
        <end position="163"/>
    </location>
</feature>